<feature type="compositionally biased region" description="Low complexity" evidence="1">
    <location>
        <begin position="649"/>
        <end position="666"/>
    </location>
</feature>
<accession>A8BQ85</accession>
<feature type="region of interest" description="Disordered" evidence="1">
    <location>
        <begin position="460"/>
        <end position="482"/>
    </location>
</feature>
<dbReference type="RefSeq" id="XP_001705605.1">
    <property type="nucleotide sequence ID" value="XM_001705553.1"/>
</dbReference>
<dbReference type="VEuPathDB" id="GiardiaDB:GL50803_21527"/>
<dbReference type="Proteomes" id="UP000001548">
    <property type="component" value="Unassembled WGS sequence"/>
</dbReference>
<keyword evidence="3" id="KW-1185">Reference proteome</keyword>
<comment type="caution">
    <text evidence="2">The sequence shown here is derived from an EMBL/GenBank/DDBJ whole genome shotgun (WGS) entry which is preliminary data.</text>
</comment>
<feature type="compositionally biased region" description="Low complexity" evidence="1">
    <location>
        <begin position="216"/>
        <end position="238"/>
    </location>
</feature>
<dbReference type="OMA" id="INVHAYT"/>
<dbReference type="AlphaFoldDB" id="A8BQ85"/>
<evidence type="ECO:0000256" key="1">
    <source>
        <dbReference type="SAM" id="MobiDB-lite"/>
    </source>
</evidence>
<name>A8BQ85_GIAIC</name>
<protein>
    <submittedName>
        <fullName evidence="2">Uncharacterized protein</fullName>
    </submittedName>
</protein>
<feature type="region of interest" description="Disordered" evidence="1">
    <location>
        <begin position="144"/>
        <end position="165"/>
    </location>
</feature>
<organism evidence="2 3">
    <name type="scientific">Giardia intestinalis (strain ATCC 50803 / WB clone C6)</name>
    <name type="common">Giardia lamblia</name>
    <dbReference type="NCBI Taxonomy" id="184922"/>
    <lineage>
        <taxon>Eukaryota</taxon>
        <taxon>Metamonada</taxon>
        <taxon>Diplomonadida</taxon>
        <taxon>Hexamitidae</taxon>
        <taxon>Giardiinae</taxon>
        <taxon>Giardia</taxon>
    </lineage>
</organism>
<feature type="compositionally biased region" description="Low complexity" evidence="1">
    <location>
        <begin position="31"/>
        <end position="51"/>
    </location>
</feature>
<evidence type="ECO:0000313" key="2">
    <source>
        <dbReference type="EMBL" id="KAE8304126.1"/>
    </source>
</evidence>
<evidence type="ECO:0000313" key="3">
    <source>
        <dbReference type="Proteomes" id="UP000001548"/>
    </source>
</evidence>
<feature type="compositionally biased region" description="Basic residues" evidence="1">
    <location>
        <begin position="677"/>
        <end position="699"/>
    </location>
</feature>
<feature type="region of interest" description="Disordered" evidence="1">
    <location>
        <begin position="1"/>
        <end position="129"/>
    </location>
</feature>
<proteinExistence type="predicted"/>
<feature type="region of interest" description="Disordered" evidence="1">
    <location>
        <begin position="194"/>
        <end position="243"/>
    </location>
</feature>
<sequence length="907" mass="99418">MSQRKLQRTRPLLKPANKDLGLADVNQPAQRAVSSKTRSSSNSRATSALRTGPQRASTASHSAPKSRNSIQSARGAAQEKDFTKPTKSAKAPTSIADRPAFNLDLGGPPASSHSRTGLRAPAKSSINVHAYTTKERAELFARSRATQSVKKPQEASAPSHHKQSVANAYKAKAHVNAALDDTTTLSDHSFIGRSSSNISHSNPFRSHSEQARSMLSASDLTSSVGSSSSGTIRSTSKTADMSRQNKDIRAAINAVTDVTYKSGIDLATFDDKSFDNYSTARKLKSAKTKEEQQKIRQHQISELIGDMAHYKARIASPADIRSPFTKFGTTKQTAAIKAATDALEKIINPKRPVFVEPQPHKASKYSEHPSSCVVETEQKQYPIKCSLCGLFLGMATDAIDQGPTYCAQCAEQMRANLNSEKKPLQYKMLISPGTINKHKTSVPATASSPTVVETMVVTQSKSPPLPEPLTKTQAPISPPIYSVQNVPRKSGVKQPQIIGTSGGAPLITSVASDFQLAFQPPVPEKWEPLDTVQHLPQQNSRTVIQVVDKEDSIGRTPIYAPFDECSIVPAVPIDAASKSRKDGSESVAINTKPITRNVGISHLEKNTQAHKHALSPHQRLSDEEIEDLIIQRIAELHKSVHHRPSSVCTMSTPDTYSSSTTSCSSSQEEEDINNHGGRSHRRARRHQSRKHKHRHHRYNRDKDKESQKIAYKNGEQIILEKVKCPCCDDIIEMRILNDCIDGVPSHKEKHVHRKKRSHRSHQCCANEQNAMNMHACLSLLTKQIHDVRSKSAGRLGQPISEPANTESTEDARRRDRLALLQRLDDRLASIQAMSGALSLGVRCSSVGNQHVHSAYTVLEPEQNLTPLNVGDEGNRVAVSTERTSAASAYGLDNLFELQMPETCQIGY</sequence>
<feature type="region of interest" description="Disordered" evidence="1">
    <location>
        <begin position="791"/>
        <end position="812"/>
    </location>
</feature>
<feature type="compositionally biased region" description="Polar residues" evidence="1">
    <location>
        <begin position="54"/>
        <end position="72"/>
    </location>
</feature>
<feature type="region of interest" description="Disordered" evidence="1">
    <location>
        <begin position="640"/>
        <end position="707"/>
    </location>
</feature>
<dbReference type="KEGG" id="gla:GL50803_0021527"/>
<reference evidence="2 3" key="1">
    <citation type="journal article" date="2007" name="Science">
        <title>Genomic minimalism in the early diverging intestinal parasite Giardia lamblia.</title>
        <authorList>
            <person name="Morrison H.G."/>
            <person name="McArthur A.G."/>
            <person name="Gillin F.D."/>
            <person name="Aley S.B."/>
            <person name="Adam R.D."/>
            <person name="Olsen G.J."/>
            <person name="Best A.A."/>
            <person name="Cande W.Z."/>
            <person name="Chen F."/>
            <person name="Cipriano M.J."/>
            <person name="Davids B.J."/>
            <person name="Dawson S.C."/>
            <person name="Elmendorf H.G."/>
            <person name="Hehl A.B."/>
            <person name="Holder M.E."/>
            <person name="Huse S.M."/>
            <person name="Kim U.U."/>
            <person name="Lasek-Nesselquist E."/>
            <person name="Manning G."/>
            <person name="Nigam A."/>
            <person name="Nixon J.E."/>
            <person name="Palm D."/>
            <person name="Passamaneck N.E."/>
            <person name="Prabhu A."/>
            <person name="Reich C.I."/>
            <person name="Reiner D.S."/>
            <person name="Samuelson J."/>
            <person name="Svard S.G."/>
            <person name="Sogin M.L."/>
        </authorList>
    </citation>
    <scope>NUCLEOTIDE SEQUENCE [LARGE SCALE GENOMIC DNA]</scope>
    <source>
        <strain evidence="2 3">WB C6</strain>
    </source>
</reference>
<dbReference type="HOGENOM" id="CLU_320157_0_0_1"/>
<gene>
    <name evidence="2" type="ORF">GL50803_0021527</name>
</gene>
<feature type="compositionally biased region" description="Polar residues" evidence="1">
    <location>
        <begin position="194"/>
        <end position="215"/>
    </location>
</feature>
<dbReference type="EMBL" id="AACB03000002">
    <property type="protein sequence ID" value="KAE8304126.1"/>
    <property type="molecule type" value="Genomic_DNA"/>
</dbReference>
<dbReference type="GeneID" id="5698487"/>